<evidence type="ECO:0000313" key="10">
    <source>
        <dbReference type="Proteomes" id="UP000006281"/>
    </source>
</evidence>
<dbReference type="PANTHER" id="PTHR43715:SF1">
    <property type="entry name" value="GDP-MANNOSE 4,6 DEHYDRATASE"/>
    <property type="match status" value="1"/>
</dbReference>
<dbReference type="GO" id="GO:0070401">
    <property type="term" value="F:NADP+ binding"/>
    <property type="evidence" value="ECO:0007669"/>
    <property type="project" value="UniProtKB-UniRule"/>
</dbReference>
<dbReference type="Proteomes" id="UP000006281">
    <property type="component" value="Chromosome"/>
</dbReference>
<sequence length="329" mass="36919">MARALITGITGQDGRYLAELLHSKGYEVFGLVKGQSNPRAELVQQELPFVEVVSADLQDLTSLISAVEQTQPDEVYNLAAISFVALSFKQAELTSNVTGLGVLRMLEAIRMAGGSTNNPIRFYQASSSEMFGKVRETPQRETTPFYPRSPYGVAKVFGHDITVNYRDSYHLYACSGILFNHESPRRGLEFVTRKITNAVARIKLGLQDTLALGDLEPRRDWGFAGDYVQAMWQMLQQDEPDDYVIATGRTHRVRDFVHAAFAHAGIEDWEKHVTQDPRFFRPAEVDLLVGDASKAHEKLGWKPEVEFAELVAMMVDHDLEVEARKAGRQ</sequence>
<dbReference type="FunFam" id="3.40.50.720:FF:000924">
    <property type="entry name" value="GDP-mannose 4,6 dehydratase"/>
    <property type="match status" value="1"/>
</dbReference>
<dbReference type="Pfam" id="PF16363">
    <property type="entry name" value="GDP_Man_Dehyd"/>
    <property type="match status" value="1"/>
</dbReference>
<comment type="function">
    <text evidence="6 7">Catalyzes the conversion of GDP-D-mannose to GDP-4-dehydro-6-deoxy-D-mannose.</text>
</comment>
<comment type="similarity">
    <text evidence="3 7">Belongs to the NAD(P)-dependent epimerase/dehydratase family. GDP-mannose 4,6-dehydratase subfamily.</text>
</comment>
<evidence type="ECO:0000256" key="1">
    <source>
        <dbReference type="ARBA" id="ARBA00000188"/>
    </source>
</evidence>
<evidence type="ECO:0000256" key="3">
    <source>
        <dbReference type="ARBA" id="ARBA00009263"/>
    </source>
</evidence>
<evidence type="ECO:0000256" key="2">
    <source>
        <dbReference type="ARBA" id="ARBA00001937"/>
    </source>
</evidence>
<keyword evidence="7" id="KW-0521">NADP</keyword>
<evidence type="ECO:0000256" key="4">
    <source>
        <dbReference type="ARBA" id="ARBA00011989"/>
    </source>
</evidence>
<dbReference type="CDD" id="cd05260">
    <property type="entry name" value="GDP_MD_SDR_e"/>
    <property type="match status" value="1"/>
</dbReference>
<dbReference type="SUPFAM" id="SSF51735">
    <property type="entry name" value="NAD(P)-binding Rossmann-fold domains"/>
    <property type="match status" value="1"/>
</dbReference>
<dbReference type="AlphaFoldDB" id="K3W434"/>
<comment type="cofactor">
    <cofactor evidence="2 7">
        <name>NADP(+)</name>
        <dbReference type="ChEBI" id="CHEBI:58349"/>
    </cofactor>
</comment>
<organism evidence="9 10">
    <name type="scientific">Saccharothrix espanaensis (strain ATCC 51144 / DSM 44229 / JCM 9112 / NBRC 15066 / NRRL 15764)</name>
    <dbReference type="NCBI Taxonomy" id="1179773"/>
    <lineage>
        <taxon>Bacteria</taxon>
        <taxon>Bacillati</taxon>
        <taxon>Actinomycetota</taxon>
        <taxon>Actinomycetes</taxon>
        <taxon>Pseudonocardiales</taxon>
        <taxon>Pseudonocardiaceae</taxon>
        <taxon>Saccharothrix</taxon>
    </lineage>
</organism>
<proteinExistence type="inferred from homology"/>
<gene>
    <name evidence="7 9" type="primary">gmd</name>
    <name evidence="9" type="ordered locus">BN6_00650</name>
</gene>
<dbReference type="InterPro" id="IPR006368">
    <property type="entry name" value="GDP_Man_deHydtase"/>
</dbReference>
<evidence type="ECO:0000259" key="8">
    <source>
        <dbReference type="Pfam" id="PF16363"/>
    </source>
</evidence>
<dbReference type="Gene3D" id="3.40.50.720">
    <property type="entry name" value="NAD(P)-binding Rossmann-like Domain"/>
    <property type="match status" value="1"/>
</dbReference>
<dbReference type="EMBL" id="HE804045">
    <property type="protein sequence ID" value="CCH27397.1"/>
    <property type="molecule type" value="Genomic_DNA"/>
</dbReference>
<accession>K3W434</accession>
<evidence type="ECO:0000256" key="5">
    <source>
        <dbReference type="ARBA" id="ARBA00023239"/>
    </source>
</evidence>
<dbReference type="EC" id="4.2.1.47" evidence="4 7"/>
<reference evidence="9 10" key="1">
    <citation type="journal article" date="2012" name="BMC Genomics">
        <title>Complete genome sequence of Saccharothrix espanaensis DSM 44229T and comparison to the other completely sequenced Pseudonocardiaceae.</title>
        <authorList>
            <person name="Strobel T."/>
            <person name="Al-Dilaimi A."/>
            <person name="Blom J."/>
            <person name="Gessner A."/>
            <person name="Kalinowski J."/>
            <person name="Luzhetska M."/>
            <person name="Puhler A."/>
            <person name="Szczepanowski R."/>
            <person name="Bechthold A."/>
            <person name="Ruckert C."/>
        </authorList>
    </citation>
    <scope>NUCLEOTIDE SEQUENCE [LARGE SCALE GENOMIC DNA]</scope>
    <source>
        <strain evidence="10">ATCC 51144 / DSM 44229 / JCM 9112 / NBRC 15066 / NRRL 15764</strain>
    </source>
</reference>
<evidence type="ECO:0000313" key="9">
    <source>
        <dbReference type="EMBL" id="CCH27397.1"/>
    </source>
</evidence>
<dbReference type="eggNOG" id="COG1089">
    <property type="taxonomic scope" value="Bacteria"/>
</dbReference>
<dbReference type="InterPro" id="IPR016040">
    <property type="entry name" value="NAD(P)-bd_dom"/>
</dbReference>
<dbReference type="InterPro" id="IPR036291">
    <property type="entry name" value="NAD(P)-bd_dom_sf"/>
</dbReference>
<dbReference type="PATRIC" id="fig|1179773.3.peg.62"/>
<feature type="domain" description="NAD(P)-binding" evidence="8">
    <location>
        <begin position="5"/>
        <end position="314"/>
    </location>
</feature>
<dbReference type="KEGG" id="sesp:BN6_00650"/>
<evidence type="ECO:0000256" key="6">
    <source>
        <dbReference type="ARBA" id="ARBA00059383"/>
    </source>
</evidence>
<dbReference type="PANTHER" id="PTHR43715">
    <property type="entry name" value="GDP-MANNOSE 4,6-DEHYDRATASE"/>
    <property type="match status" value="1"/>
</dbReference>
<dbReference type="HOGENOM" id="CLU_007383_14_1_11"/>
<comment type="catalytic activity">
    <reaction evidence="1 7">
        <text>GDP-alpha-D-mannose = GDP-4-dehydro-alpha-D-rhamnose + H2O</text>
        <dbReference type="Rhea" id="RHEA:23820"/>
        <dbReference type="ChEBI" id="CHEBI:15377"/>
        <dbReference type="ChEBI" id="CHEBI:57527"/>
        <dbReference type="ChEBI" id="CHEBI:57964"/>
        <dbReference type="EC" id="4.2.1.47"/>
    </reaction>
</comment>
<dbReference type="NCBIfam" id="TIGR01472">
    <property type="entry name" value="gmd"/>
    <property type="match status" value="1"/>
</dbReference>
<dbReference type="Gene3D" id="3.90.25.10">
    <property type="entry name" value="UDP-galactose 4-epimerase, domain 1"/>
    <property type="match status" value="1"/>
</dbReference>
<dbReference type="HAMAP" id="MF_00955">
    <property type="entry name" value="GDP_Man_dehydratase"/>
    <property type="match status" value="1"/>
</dbReference>
<dbReference type="GO" id="GO:0008446">
    <property type="term" value="F:GDP-mannose 4,6-dehydratase activity"/>
    <property type="evidence" value="ECO:0007669"/>
    <property type="project" value="UniProtKB-UniRule"/>
</dbReference>
<name>K3W434_SACES</name>
<protein>
    <recommendedName>
        <fullName evidence="4 7">GDP-mannose 4,6-dehydratase</fullName>
        <ecNumber evidence="4 7">4.2.1.47</ecNumber>
    </recommendedName>
    <alternativeName>
        <fullName evidence="7">GDP-D-mannose dehydratase</fullName>
    </alternativeName>
</protein>
<dbReference type="STRING" id="1179773.BN6_00650"/>
<dbReference type="GO" id="GO:0042351">
    <property type="term" value="P:'de novo' GDP-L-fucose biosynthetic process"/>
    <property type="evidence" value="ECO:0007669"/>
    <property type="project" value="TreeGrafter"/>
</dbReference>
<comment type="caution">
    <text evidence="7">Lacks conserved residue(s) required for the propagation of feature annotation.</text>
</comment>
<keyword evidence="5 7" id="KW-0456">Lyase</keyword>
<evidence type="ECO:0000256" key="7">
    <source>
        <dbReference type="HAMAP-Rule" id="MF_00955"/>
    </source>
</evidence>
<keyword evidence="10" id="KW-1185">Reference proteome</keyword>
<dbReference type="RefSeq" id="WP_015097511.1">
    <property type="nucleotide sequence ID" value="NC_019673.1"/>
</dbReference>